<evidence type="ECO:0000313" key="2">
    <source>
        <dbReference type="Proteomes" id="UP000285146"/>
    </source>
</evidence>
<accession>A0A423XEG4</accession>
<evidence type="ECO:0000313" key="1">
    <source>
        <dbReference type="EMBL" id="ROW14400.1"/>
    </source>
</evidence>
<dbReference type="STRING" id="1230097.A0A423XEG4"/>
<dbReference type="OrthoDB" id="4927890at2759"/>
<proteinExistence type="predicted"/>
<dbReference type="InParanoid" id="A0A423XEG4"/>
<reference evidence="1 2" key="1">
    <citation type="submission" date="2015-09" db="EMBL/GenBank/DDBJ databases">
        <title>Host preference determinants of Valsa canker pathogens revealed by comparative genomics.</title>
        <authorList>
            <person name="Yin Z."/>
            <person name="Huang L."/>
        </authorList>
    </citation>
    <scope>NUCLEOTIDE SEQUENCE [LARGE SCALE GENOMIC DNA]</scope>
    <source>
        <strain evidence="1 2">SXYLt</strain>
    </source>
</reference>
<protein>
    <submittedName>
        <fullName evidence="1">Uncharacterized protein</fullName>
    </submittedName>
</protein>
<name>A0A423XEG4_9PEZI</name>
<dbReference type="AlphaFoldDB" id="A0A423XEG4"/>
<dbReference type="SUPFAM" id="SSF56399">
    <property type="entry name" value="ADP-ribosylation"/>
    <property type="match status" value="1"/>
</dbReference>
<comment type="caution">
    <text evidence="1">The sequence shown here is derived from an EMBL/GenBank/DDBJ whole genome shotgun (WGS) entry which is preliminary data.</text>
</comment>
<gene>
    <name evidence="1" type="ORF">VPNG_03974</name>
</gene>
<dbReference type="Proteomes" id="UP000285146">
    <property type="component" value="Unassembled WGS sequence"/>
</dbReference>
<sequence>MAVDMQIAKPVHFPYDFVSIFGYMYIVAASTAGSYSPATVKAAGGLVRRDPDGTGSVIDHCYNRLGDKDPWVSTTNDKKVAAGGAKSPGDVYVHYINPSCLTFKSAEREFAKAKEETLILGRRNFQ</sequence>
<organism evidence="1 2">
    <name type="scientific">Cytospora leucostoma</name>
    <dbReference type="NCBI Taxonomy" id="1230097"/>
    <lineage>
        <taxon>Eukaryota</taxon>
        <taxon>Fungi</taxon>
        <taxon>Dikarya</taxon>
        <taxon>Ascomycota</taxon>
        <taxon>Pezizomycotina</taxon>
        <taxon>Sordariomycetes</taxon>
        <taxon>Sordariomycetidae</taxon>
        <taxon>Diaporthales</taxon>
        <taxon>Cytosporaceae</taxon>
        <taxon>Cytospora</taxon>
    </lineage>
</organism>
<dbReference type="EMBL" id="LKEB01000014">
    <property type="protein sequence ID" value="ROW14400.1"/>
    <property type="molecule type" value="Genomic_DNA"/>
</dbReference>
<keyword evidence="2" id="KW-1185">Reference proteome</keyword>